<dbReference type="GO" id="GO:0008168">
    <property type="term" value="F:methyltransferase activity"/>
    <property type="evidence" value="ECO:0007669"/>
    <property type="project" value="UniProtKB-KW"/>
</dbReference>
<dbReference type="GO" id="GO:0008270">
    <property type="term" value="F:zinc ion binding"/>
    <property type="evidence" value="ECO:0007669"/>
    <property type="project" value="InterPro"/>
</dbReference>
<keyword evidence="3" id="KW-0808">Transferase</keyword>
<dbReference type="SMART" id="SM00342">
    <property type="entry name" value="HTH_ARAC"/>
    <property type="match status" value="1"/>
</dbReference>
<dbReference type="EMBL" id="CP045915">
    <property type="protein sequence ID" value="QGH36769.1"/>
    <property type="molecule type" value="Genomic_DNA"/>
</dbReference>
<dbReference type="Proteomes" id="UP000339690">
    <property type="component" value="Chromosome"/>
</dbReference>
<dbReference type="FunFam" id="3.40.10.10:FF:000001">
    <property type="entry name" value="DNA-3-methyladenine glycosylase 2"/>
    <property type="match status" value="1"/>
</dbReference>
<name>A0A5Q2TP69_9BACI</name>
<dbReference type="GO" id="GO:0006307">
    <property type="term" value="P:DNA alkylation repair"/>
    <property type="evidence" value="ECO:0007669"/>
    <property type="project" value="UniProtKB-ARBA"/>
</dbReference>
<protein>
    <submittedName>
        <fullName evidence="13">Helix-turn-helix domain-containing protein</fullName>
    </submittedName>
</protein>
<evidence type="ECO:0000256" key="7">
    <source>
        <dbReference type="ARBA" id="ARBA00023015"/>
    </source>
</evidence>
<dbReference type="Gene3D" id="1.10.10.60">
    <property type="entry name" value="Homeodomain-like"/>
    <property type="match status" value="2"/>
</dbReference>
<dbReference type="RefSeq" id="WP_153792786.1">
    <property type="nucleotide sequence ID" value="NZ_CP045915.1"/>
</dbReference>
<evidence type="ECO:0000259" key="12">
    <source>
        <dbReference type="PROSITE" id="PS01124"/>
    </source>
</evidence>
<proteinExistence type="predicted"/>
<evidence type="ECO:0000313" key="13">
    <source>
        <dbReference type="EMBL" id="QGH36769.1"/>
    </source>
</evidence>
<keyword evidence="10" id="KW-0804">Transcription</keyword>
<evidence type="ECO:0000256" key="4">
    <source>
        <dbReference type="ARBA" id="ARBA00022723"/>
    </source>
</evidence>
<evidence type="ECO:0000256" key="8">
    <source>
        <dbReference type="ARBA" id="ARBA00023125"/>
    </source>
</evidence>
<accession>A0A5Q2TP69</accession>
<dbReference type="SUPFAM" id="SSF57884">
    <property type="entry name" value="Ada DNA repair protein, N-terminal domain (N-Ada 10)"/>
    <property type="match status" value="1"/>
</dbReference>
<evidence type="ECO:0000256" key="10">
    <source>
        <dbReference type="ARBA" id="ARBA00023163"/>
    </source>
</evidence>
<comment type="cofactor">
    <cofactor evidence="1">
        <name>Zn(2+)</name>
        <dbReference type="ChEBI" id="CHEBI:29105"/>
    </cofactor>
</comment>
<feature type="domain" description="HTH araC/xylS-type" evidence="12">
    <location>
        <begin position="89"/>
        <end position="187"/>
    </location>
</feature>
<organism evidence="13 14">
    <name type="scientific">Gracilibacillus salitolerans</name>
    <dbReference type="NCBI Taxonomy" id="2663022"/>
    <lineage>
        <taxon>Bacteria</taxon>
        <taxon>Bacillati</taxon>
        <taxon>Bacillota</taxon>
        <taxon>Bacilli</taxon>
        <taxon>Bacillales</taxon>
        <taxon>Bacillaceae</taxon>
        <taxon>Gracilibacillus</taxon>
    </lineage>
</organism>
<keyword evidence="14" id="KW-1185">Reference proteome</keyword>
<keyword evidence="5" id="KW-0227">DNA damage</keyword>
<dbReference type="InterPro" id="IPR004026">
    <property type="entry name" value="Ada_DNA_repair_Zn-bd"/>
</dbReference>
<dbReference type="InterPro" id="IPR018060">
    <property type="entry name" value="HTH_AraC"/>
</dbReference>
<keyword evidence="11" id="KW-0234">DNA repair</keyword>
<dbReference type="PANTHER" id="PTHR43280:SF2">
    <property type="entry name" value="HTH-TYPE TRANSCRIPTIONAL REGULATOR EXSA"/>
    <property type="match status" value="1"/>
</dbReference>
<keyword evidence="6" id="KW-0862">Zinc</keyword>
<gene>
    <name evidence="13" type="ORF">GI584_23135</name>
</gene>
<dbReference type="KEGG" id="grc:GI584_23135"/>
<dbReference type="InterPro" id="IPR035451">
    <property type="entry name" value="Ada-like_dom_sf"/>
</dbReference>
<keyword evidence="2" id="KW-0489">Methyltransferase</keyword>
<keyword evidence="7" id="KW-0805">Transcription regulation</keyword>
<dbReference type="SUPFAM" id="SSF46689">
    <property type="entry name" value="Homeodomain-like"/>
    <property type="match status" value="2"/>
</dbReference>
<dbReference type="GO" id="GO:0043565">
    <property type="term" value="F:sequence-specific DNA binding"/>
    <property type="evidence" value="ECO:0007669"/>
    <property type="project" value="InterPro"/>
</dbReference>
<dbReference type="AlphaFoldDB" id="A0A5Q2TP69"/>
<evidence type="ECO:0000256" key="9">
    <source>
        <dbReference type="ARBA" id="ARBA00023159"/>
    </source>
</evidence>
<sequence length="194" mass="22511">MWDQNKISKETMWEATVTCNPEYDGKFFYAIKTTGIFCRPSCRSKTPKYKNVSFFKNAVNAEKAGYRPCKRCRPDLKIKNYDPLESIIEDTKGIIENNYWKNIHLHDIASDVGVSRFHLNRLFKDRTGYTPRMFLEKVRIEKAKALLLTTALNSTEVGYQIGYKSISSFYNAFKRSTGLSPSQFQANYVETTTY</sequence>
<keyword evidence="4" id="KW-0479">Metal-binding</keyword>
<dbReference type="InterPro" id="IPR016220">
    <property type="entry name" value="Me-P-triester_DNA_alkyl-Trfase"/>
</dbReference>
<dbReference type="Gene3D" id="3.40.10.10">
    <property type="entry name" value="DNA Methylphosphotriester Repair Domain"/>
    <property type="match status" value="1"/>
</dbReference>
<evidence type="ECO:0000256" key="3">
    <source>
        <dbReference type="ARBA" id="ARBA00022679"/>
    </source>
</evidence>
<evidence type="ECO:0000256" key="6">
    <source>
        <dbReference type="ARBA" id="ARBA00022833"/>
    </source>
</evidence>
<dbReference type="PANTHER" id="PTHR43280">
    <property type="entry name" value="ARAC-FAMILY TRANSCRIPTIONAL REGULATOR"/>
    <property type="match status" value="1"/>
</dbReference>
<dbReference type="GO" id="GO:0003700">
    <property type="term" value="F:DNA-binding transcription factor activity"/>
    <property type="evidence" value="ECO:0007669"/>
    <property type="project" value="InterPro"/>
</dbReference>
<dbReference type="Pfam" id="PF02805">
    <property type="entry name" value="Ada_Zn_binding"/>
    <property type="match status" value="1"/>
</dbReference>
<evidence type="ECO:0000256" key="2">
    <source>
        <dbReference type="ARBA" id="ARBA00022603"/>
    </source>
</evidence>
<dbReference type="Pfam" id="PF12833">
    <property type="entry name" value="HTH_18"/>
    <property type="match status" value="1"/>
</dbReference>
<keyword evidence="8" id="KW-0238">DNA-binding</keyword>
<reference evidence="13 14" key="1">
    <citation type="submission" date="2019-11" db="EMBL/GenBank/DDBJ databases">
        <title>Gracilibacillus salitolerans sp. nov., a moderate halophile isolated from a saline soil in northwest China.</title>
        <authorList>
            <person name="Gan L."/>
        </authorList>
    </citation>
    <scope>NUCLEOTIDE SEQUENCE [LARGE SCALE GENOMIC DNA]</scope>
    <source>
        <strain evidence="13 14">SCU50</strain>
    </source>
</reference>
<dbReference type="InterPro" id="IPR009057">
    <property type="entry name" value="Homeodomain-like_sf"/>
</dbReference>
<evidence type="ECO:0000313" key="14">
    <source>
        <dbReference type="Proteomes" id="UP000339690"/>
    </source>
</evidence>
<dbReference type="PIRSF" id="PIRSF000408">
    <property type="entry name" value="Alkyltransferas_AdaA"/>
    <property type="match status" value="1"/>
</dbReference>
<dbReference type="GO" id="GO:0032259">
    <property type="term" value="P:methylation"/>
    <property type="evidence" value="ECO:0007669"/>
    <property type="project" value="UniProtKB-KW"/>
</dbReference>
<evidence type="ECO:0000256" key="5">
    <source>
        <dbReference type="ARBA" id="ARBA00022763"/>
    </source>
</evidence>
<keyword evidence="9" id="KW-0010">Activator</keyword>
<evidence type="ECO:0000256" key="1">
    <source>
        <dbReference type="ARBA" id="ARBA00001947"/>
    </source>
</evidence>
<dbReference type="PROSITE" id="PS01124">
    <property type="entry name" value="HTH_ARAC_FAMILY_2"/>
    <property type="match status" value="1"/>
</dbReference>
<evidence type="ECO:0000256" key="11">
    <source>
        <dbReference type="ARBA" id="ARBA00023204"/>
    </source>
</evidence>